<comment type="caution">
    <text evidence="7">The sequence shown here is derived from an EMBL/GenBank/DDBJ whole genome shotgun (WGS) entry which is preliminary data.</text>
</comment>
<dbReference type="AlphaFoldDB" id="A0AAD8NXN2"/>
<dbReference type="PROSITE" id="PS51294">
    <property type="entry name" value="HTH_MYB"/>
    <property type="match status" value="2"/>
</dbReference>
<evidence type="ECO:0000256" key="3">
    <source>
        <dbReference type="ARBA" id="ARBA00023125"/>
    </source>
</evidence>
<name>A0AAD8NXN2_TARER</name>
<dbReference type="InterPro" id="IPR017930">
    <property type="entry name" value="Myb_dom"/>
</dbReference>
<evidence type="ECO:0000313" key="7">
    <source>
        <dbReference type="EMBL" id="KAK1424594.1"/>
    </source>
</evidence>
<dbReference type="EMBL" id="JAUHHV010000005">
    <property type="protein sequence ID" value="KAK1424594.1"/>
    <property type="molecule type" value="Genomic_DNA"/>
</dbReference>
<keyword evidence="2" id="KW-0677">Repeat</keyword>
<dbReference type="CDD" id="cd00167">
    <property type="entry name" value="SANT"/>
    <property type="match status" value="2"/>
</dbReference>
<evidence type="ECO:0000256" key="4">
    <source>
        <dbReference type="ARBA" id="ARBA00023242"/>
    </source>
</evidence>
<feature type="domain" description="Myb-like" evidence="5">
    <location>
        <begin position="63"/>
        <end position="113"/>
    </location>
</feature>
<dbReference type="PROSITE" id="PS50090">
    <property type="entry name" value="MYB_LIKE"/>
    <property type="match status" value="2"/>
</dbReference>
<proteinExistence type="predicted"/>
<evidence type="ECO:0000259" key="6">
    <source>
        <dbReference type="PROSITE" id="PS51294"/>
    </source>
</evidence>
<organism evidence="7 8">
    <name type="scientific">Tagetes erecta</name>
    <name type="common">African marigold</name>
    <dbReference type="NCBI Taxonomy" id="13708"/>
    <lineage>
        <taxon>Eukaryota</taxon>
        <taxon>Viridiplantae</taxon>
        <taxon>Streptophyta</taxon>
        <taxon>Embryophyta</taxon>
        <taxon>Tracheophyta</taxon>
        <taxon>Spermatophyta</taxon>
        <taxon>Magnoliopsida</taxon>
        <taxon>eudicotyledons</taxon>
        <taxon>Gunneridae</taxon>
        <taxon>Pentapetalae</taxon>
        <taxon>asterids</taxon>
        <taxon>campanulids</taxon>
        <taxon>Asterales</taxon>
        <taxon>Asteraceae</taxon>
        <taxon>Asteroideae</taxon>
        <taxon>Heliantheae alliance</taxon>
        <taxon>Tageteae</taxon>
        <taxon>Tagetes</taxon>
    </lineage>
</organism>
<dbReference type="PANTHER" id="PTHR10641:SF1244">
    <property type="entry name" value="TRICHOME DIFFERENTIATION PROTEIN GL1-LIKE"/>
    <property type="match status" value="1"/>
</dbReference>
<dbReference type="SUPFAM" id="SSF46689">
    <property type="entry name" value="Homeodomain-like"/>
    <property type="match status" value="1"/>
</dbReference>
<dbReference type="InterPro" id="IPR001005">
    <property type="entry name" value="SANT/Myb"/>
</dbReference>
<keyword evidence="4" id="KW-0539">Nucleus</keyword>
<sequence>MRSPSGDQMKTDLKKGSWSHEEDEMLKSYINRYGIWNWSHMPRFAGLNRSGKSCKLRWMNYLKPSVKRGNFSQEEEENILHYHSLWGNRWSKIASKLPGRSDNDIKNYWHTHLKKRSSDNSMHQTTEQHDMNVSLVCDANIVETVHDHANDRFGSLWLETNCAYDSSSSNSNTTTTTTTKDHEVEFKDDYYDLCSPGTVKDLQSFWNQFCDSDNLELGTDHEHRSVDSVFPYTYNEAISSSYNFYNNDFDTINHLV</sequence>
<dbReference type="PANTHER" id="PTHR10641">
    <property type="entry name" value="MYB FAMILY TRANSCRIPTION FACTOR"/>
    <property type="match status" value="1"/>
</dbReference>
<dbReference type="Gene3D" id="1.10.10.60">
    <property type="entry name" value="Homeodomain-like"/>
    <property type="match status" value="2"/>
</dbReference>
<evidence type="ECO:0008006" key="9">
    <source>
        <dbReference type="Google" id="ProtNLM"/>
    </source>
</evidence>
<dbReference type="GO" id="GO:0003677">
    <property type="term" value="F:DNA binding"/>
    <property type="evidence" value="ECO:0007669"/>
    <property type="project" value="UniProtKB-KW"/>
</dbReference>
<evidence type="ECO:0000259" key="5">
    <source>
        <dbReference type="PROSITE" id="PS50090"/>
    </source>
</evidence>
<accession>A0AAD8NXN2</accession>
<evidence type="ECO:0000256" key="1">
    <source>
        <dbReference type="ARBA" id="ARBA00004123"/>
    </source>
</evidence>
<reference evidence="7" key="1">
    <citation type="journal article" date="2023" name="bioRxiv">
        <title>Improved chromosome-level genome assembly for marigold (Tagetes erecta).</title>
        <authorList>
            <person name="Jiang F."/>
            <person name="Yuan L."/>
            <person name="Wang S."/>
            <person name="Wang H."/>
            <person name="Xu D."/>
            <person name="Wang A."/>
            <person name="Fan W."/>
        </authorList>
    </citation>
    <scope>NUCLEOTIDE SEQUENCE</scope>
    <source>
        <strain evidence="7">WSJ</strain>
        <tissue evidence="7">Leaf</tissue>
    </source>
</reference>
<dbReference type="InterPro" id="IPR009057">
    <property type="entry name" value="Homeodomain-like_sf"/>
</dbReference>
<protein>
    <recommendedName>
        <fullName evidence="9">Homeodomain-like protein</fullName>
    </recommendedName>
</protein>
<dbReference type="SMART" id="SM00717">
    <property type="entry name" value="SANT"/>
    <property type="match status" value="2"/>
</dbReference>
<dbReference type="FunFam" id="1.10.10.60:FF:000001">
    <property type="entry name" value="MYB-related transcription factor"/>
    <property type="match status" value="1"/>
</dbReference>
<dbReference type="GO" id="GO:0005634">
    <property type="term" value="C:nucleus"/>
    <property type="evidence" value="ECO:0007669"/>
    <property type="project" value="UniProtKB-SubCell"/>
</dbReference>
<evidence type="ECO:0000313" key="8">
    <source>
        <dbReference type="Proteomes" id="UP001229421"/>
    </source>
</evidence>
<comment type="subcellular location">
    <subcellularLocation>
        <location evidence="1">Nucleus</location>
    </subcellularLocation>
</comment>
<keyword evidence="8" id="KW-1185">Reference proteome</keyword>
<feature type="domain" description="Myb-like" evidence="5">
    <location>
        <begin position="10"/>
        <end position="62"/>
    </location>
</feature>
<gene>
    <name evidence="7" type="ORF">QVD17_19927</name>
</gene>
<feature type="domain" description="HTH myb-type" evidence="6">
    <location>
        <begin position="10"/>
        <end position="62"/>
    </location>
</feature>
<dbReference type="InterPro" id="IPR015495">
    <property type="entry name" value="Myb_TF_plants"/>
</dbReference>
<dbReference type="Pfam" id="PF00249">
    <property type="entry name" value="Myb_DNA-binding"/>
    <property type="match status" value="2"/>
</dbReference>
<feature type="domain" description="HTH myb-type" evidence="6">
    <location>
        <begin position="63"/>
        <end position="117"/>
    </location>
</feature>
<dbReference type="Proteomes" id="UP001229421">
    <property type="component" value="Unassembled WGS sequence"/>
</dbReference>
<evidence type="ECO:0000256" key="2">
    <source>
        <dbReference type="ARBA" id="ARBA00022737"/>
    </source>
</evidence>
<keyword evidence="3" id="KW-0238">DNA-binding</keyword>